<sequence>MINDKPGTTMTVRDLPPVSQLTEQQQRGWHCVRCRAPLSPGSGIDLGEKRVTPAEGAAYSWFPRACADSAACRVRESETPS</sequence>
<evidence type="ECO:0000313" key="1">
    <source>
        <dbReference type="EMBL" id="MER0426095.1"/>
    </source>
</evidence>
<accession>A0A6N9V335</accession>
<reference evidence="2 4" key="1">
    <citation type="submission" date="2020-01" db="EMBL/GenBank/DDBJ databases">
        <title>Insect and environment-associated Actinomycetes.</title>
        <authorList>
            <person name="Currrie C."/>
            <person name="Chevrette M."/>
            <person name="Carlson C."/>
            <person name="Stubbendieck R."/>
            <person name="Wendt-Pienkowski E."/>
        </authorList>
    </citation>
    <scope>NUCLEOTIDE SEQUENCE [LARGE SCALE GENOMIC DNA]</scope>
    <source>
        <strain evidence="2 4">SID14438</strain>
    </source>
</reference>
<dbReference type="Proteomes" id="UP000471648">
    <property type="component" value="Unassembled WGS sequence"/>
</dbReference>
<evidence type="ECO:0000313" key="3">
    <source>
        <dbReference type="EMBL" id="QKW44250.1"/>
    </source>
</evidence>
<evidence type="ECO:0000313" key="5">
    <source>
        <dbReference type="Proteomes" id="UP000509345"/>
    </source>
</evidence>
<keyword evidence="6" id="KW-1185">Reference proteome</keyword>
<proteinExistence type="predicted"/>
<dbReference type="EMBL" id="CP054926">
    <property type="protein sequence ID" value="QKW44250.1"/>
    <property type="molecule type" value="Genomic_DNA"/>
</dbReference>
<name>A0A6N9V335_STRMI</name>
<gene>
    <name evidence="1" type="ORF">ABR748_17935</name>
    <name evidence="2" type="ORF">G3I39_08730</name>
    <name evidence="3" type="ORF">HUT09_17840</name>
</gene>
<evidence type="ECO:0000313" key="4">
    <source>
        <dbReference type="Proteomes" id="UP000471648"/>
    </source>
</evidence>
<reference evidence="3 5" key="2">
    <citation type="submission" date="2020-06" db="EMBL/GenBank/DDBJ databases">
        <title>Genome mining for natural products.</title>
        <authorList>
            <person name="Zhang B."/>
            <person name="Shi J."/>
            <person name="Ge H."/>
        </authorList>
    </citation>
    <scope>NUCLEOTIDE SEQUENCE [LARGE SCALE GENOMIC DNA]</scope>
    <source>
        <strain evidence="3 5">NA06532</strain>
    </source>
</reference>
<protein>
    <submittedName>
        <fullName evidence="2">Uncharacterized protein</fullName>
    </submittedName>
</protein>
<evidence type="ECO:0000313" key="2">
    <source>
        <dbReference type="EMBL" id="NEB67136.1"/>
    </source>
</evidence>
<evidence type="ECO:0000313" key="6">
    <source>
        <dbReference type="Proteomes" id="UP001456562"/>
    </source>
</evidence>
<dbReference type="Proteomes" id="UP000509345">
    <property type="component" value="Chromosome"/>
</dbReference>
<reference evidence="1 6" key="3">
    <citation type="submission" date="2024-01" db="EMBL/GenBank/DDBJ databases">
        <title>Metagenomic exploration of the rhizosphere soil microbial community and their significance in facilitating the development of wild simulated ginseng.</title>
        <authorList>
            <person name="Huang J."/>
        </authorList>
    </citation>
    <scope>NUCLEOTIDE SEQUENCE [LARGE SCALE GENOMIC DNA]</scope>
    <source>
        <strain evidence="1 6">WY141</strain>
    </source>
</reference>
<dbReference type="EMBL" id="JBEJUE010000014">
    <property type="protein sequence ID" value="MER0426095.1"/>
    <property type="molecule type" value="Genomic_DNA"/>
</dbReference>
<organism evidence="2 4">
    <name type="scientific">Streptomyces microflavus</name>
    <name type="common">Streptomyces lipmanii</name>
    <dbReference type="NCBI Taxonomy" id="1919"/>
    <lineage>
        <taxon>Bacteria</taxon>
        <taxon>Bacillati</taxon>
        <taxon>Actinomycetota</taxon>
        <taxon>Actinomycetes</taxon>
        <taxon>Kitasatosporales</taxon>
        <taxon>Streptomycetaceae</taxon>
        <taxon>Streptomyces</taxon>
    </lineage>
</organism>
<dbReference type="EMBL" id="JAAGME010000332">
    <property type="protein sequence ID" value="NEB67136.1"/>
    <property type="molecule type" value="Genomic_DNA"/>
</dbReference>
<dbReference type="Proteomes" id="UP001456562">
    <property type="component" value="Unassembled WGS sequence"/>
</dbReference>
<dbReference type="AlphaFoldDB" id="A0A6N9V335"/>
<dbReference type="GeneID" id="87633102"/>
<dbReference type="RefSeq" id="WP_031126327.1">
    <property type="nucleotide sequence ID" value="NZ_CP054926.1"/>
</dbReference>